<evidence type="ECO:0000256" key="1">
    <source>
        <dbReference type="SAM" id="MobiDB-lite"/>
    </source>
</evidence>
<evidence type="ECO:0000313" key="2">
    <source>
        <dbReference type="EMBL" id="PJE78933.1"/>
    </source>
</evidence>
<dbReference type="InterPro" id="IPR010221">
    <property type="entry name" value="VCBS_dom"/>
</dbReference>
<accession>A0A2H9T6U5</accession>
<name>A0A2H9T6U5_9ZZZZ</name>
<dbReference type="AlphaFoldDB" id="A0A2H9T6U5"/>
<organism evidence="2">
    <name type="scientific">invertebrate metagenome</name>
    <dbReference type="NCBI Taxonomy" id="1711999"/>
    <lineage>
        <taxon>unclassified sequences</taxon>
        <taxon>metagenomes</taxon>
        <taxon>organismal metagenomes</taxon>
    </lineage>
</organism>
<protein>
    <submittedName>
        <fullName evidence="2">Uncharacterized protein</fullName>
    </submittedName>
</protein>
<feature type="region of interest" description="Disordered" evidence="1">
    <location>
        <begin position="219"/>
        <end position="243"/>
    </location>
</feature>
<reference evidence="2" key="1">
    <citation type="journal article" date="2017" name="Appl. Environ. Microbiol.">
        <title>Molecular characterization of an Endozoicomonas-like organism causing infection in king scallop Pecten maximus L.</title>
        <authorList>
            <person name="Cano I."/>
            <person name="van Aerle R."/>
            <person name="Ross S."/>
            <person name="Verner-Jeffreys D.W."/>
            <person name="Paley R.K."/>
            <person name="Rimmer G."/>
            <person name="Ryder D."/>
            <person name="Hooper P."/>
            <person name="Stone D."/>
            <person name="Feist S.W."/>
        </authorList>
    </citation>
    <scope>NUCLEOTIDE SEQUENCE</scope>
</reference>
<comment type="caution">
    <text evidence="2">The sequence shown here is derived from an EMBL/GenBank/DDBJ whole genome shotgun (WGS) entry which is preliminary data.</text>
</comment>
<sequence length="386" mass="42379">MAMVITQANHKYDQSAGHVTIQLLTPALQCPDTQNSQVTRLKRLSGNETGVSVHTNGCELSINLDTYRFLNDGAQETLTYSYRINYLQGHYTEHTAIIVIIGTTDTPCISEAVLREDSDDPEKESVIINLLTNIPDISSDNNEEPHAPDDPNETLNSDVTQSLSEAINEEPIVLSSSIPENNSSQELLNNRMEQEPEQEKIVSAEDDLMELVGAIEKLDDPTPTINTEQHQKTSSVYHKPDTFTPETARVNNIEADKETSDRSGSPTPEVIQPVTGSVTVDVSACTDKELVASGSLILANQVMNDTTINAGNFYGMFGSLIIDGTGNWTYTADIAQPALTPCETGENLRECISLTCQDNSQYTLELTFSQRAHPLSISHGRIHQQK</sequence>
<feature type="compositionally biased region" description="Polar residues" evidence="1">
    <location>
        <begin position="223"/>
        <end position="236"/>
    </location>
</feature>
<proteinExistence type="predicted"/>
<feature type="region of interest" description="Disordered" evidence="1">
    <location>
        <begin position="134"/>
        <end position="157"/>
    </location>
</feature>
<dbReference type="EMBL" id="NSIT01000114">
    <property type="protein sequence ID" value="PJE78933.1"/>
    <property type="molecule type" value="Genomic_DNA"/>
</dbReference>
<gene>
    <name evidence="2" type="ORF">CI610_02120</name>
</gene>
<dbReference type="NCBIfam" id="TIGR01965">
    <property type="entry name" value="VCBS_repeat"/>
    <property type="match status" value="1"/>
</dbReference>